<dbReference type="Proteomes" id="UP000549617">
    <property type="component" value="Unassembled WGS sequence"/>
</dbReference>
<feature type="domain" description="Cytochrome c-type biogenesis protein H TPR" evidence="6">
    <location>
        <begin position="64"/>
        <end position="180"/>
    </location>
</feature>
<evidence type="ECO:0000256" key="3">
    <source>
        <dbReference type="ARBA" id="ARBA00022803"/>
    </source>
</evidence>
<organism evidence="7 8">
    <name type="scientific">Sphingobium boeckii</name>
    <dbReference type="NCBI Taxonomy" id="1082345"/>
    <lineage>
        <taxon>Bacteria</taxon>
        <taxon>Pseudomonadati</taxon>
        <taxon>Pseudomonadota</taxon>
        <taxon>Alphaproteobacteria</taxon>
        <taxon>Sphingomonadales</taxon>
        <taxon>Sphingomonadaceae</taxon>
        <taxon>Sphingobium</taxon>
    </lineage>
</organism>
<comment type="caution">
    <text evidence="7">The sequence shown here is derived from an EMBL/GenBank/DDBJ whole genome shotgun (WGS) entry which is preliminary data.</text>
</comment>
<proteinExistence type="predicted"/>
<dbReference type="PANTHER" id="PTHR47870:SF1">
    <property type="entry name" value="CYTOCHROME C-TYPE BIOGENESIS PROTEIN CCMH"/>
    <property type="match status" value="1"/>
</dbReference>
<evidence type="ECO:0000256" key="4">
    <source>
        <dbReference type="PROSITE-ProRule" id="PRU00339"/>
    </source>
</evidence>
<accession>A0A7W9EE66</accession>
<dbReference type="SUPFAM" id="SSF48452">
    <property type="entry name" value="TPR-like"/>
    <property type="match status" value="1"/>
</dbReference>
<keyword evidence="8" id="KW-1185">Reference proteome</keyword>
<dbReference type="GO" id="GO:0017004">
    <property type="term" value="P:cytochrome complex assembly"/>
    <property type="evidence" value="ECO:0007669"/>
    <property type="project" value="UniProtKB-KW"/>
</dbReference>
<dbReference type="PROSITE" id="PS50005">
    <property type="entry name" value="TPR"/>
    <property type="match status" value="1"/>
</dbReference>
<evidence type="ECO:0000313" key="7">
    <source>
        <dbReference type="EMBL" id="MBB5685862.1"/>
    </source>
</evidence>
<gene>
    <name evidence="7" type="ORF">FHS49_001878</name>
</gene>
<evidence type="ECO:0000259" key="6">
    <source>
        <dbReference type="Pfam" id="PF23914"/>
    </source>
</evidence>
<dbReference type="RefSeq" id="WP_184017713.1">
    <property type="nucleotide sequence ID" value="NZ_JACIJC010000003.1"/>
</dbReference>
<dbReference type="Gene3D" id="1.25.40.10">
    <property type="entry name" value="Tetratricopeptide repeat domain"/>
    <property type="match status" value="2"/>
</dbReference>
<protein>
    <submittedName>
        <fullName evidence="7">Cytochrome c-type biogenesis protein CcmH</fullName>
    </submittedName>
</protein>
<feature type="transmembrane region" description="Helical" evidence="5">
    <location>
        <begin position="17"/>
        <end position="35"/>
    </location>
</feature>
<dbReference type="InterPro" id="IPR051263">
    <property type="entry name" value="C-type_cytochrome_biogenesis"/>
</dbReference>
<dbReference type="Pfam" id="PF23914">
    <property type="entry name" value="TPR_CcmH_CycH"/>
    <property type="match status" value="1"/>
</dbReference>
<feature type="repeat" description="TPR" evidence="4">
    <location>
        <begin position="75"/>
        <end position="108"/>
    </location>
</feature>
<dbReference type="PROSITE" id="PS50293">
    <property type="entry name" value="TPR_REGION"/>
    <property type="match status" value="1"/>
</dbReference>
<evidence type="ECO:0000256" key="5">
    <source>
        <dbReference type="SAM" id="Phobius"/>
    </source>
</evidence>
<keyword evidence="1" id="KW-0677">Repeat</keyword>
<keyword evidence="2" id="KW-0201">Cytochrome c-type biogenesis</keyword>
<dbReference type="SMART" id="SM00028">
    <property type="entry name" value="TPR"/>
    <property type="match status" value="3"/>
</dbReference>
<dbReference type="InterPro" id="IPR011990">
    <property type="entry name" value="TPR-like_helical_dom_sf"/>
</dbReference>
<dbReference type="EMBL" id="JACIJC010000003">
    <property type="protein sequence ID" value="MBB5685862.1"/>
    <property type="molecule type" value="Genomic_DNA"/>
</dbReference>
<name>A0A7W9EE66_9SPHN</name>
<keyword evidence="5" id="KW-1133">Transmembrane helix</keyword>
<keyword evidence="3 4" id="KW-0802">TPR repeat</keyword>
<evidence type="ECO:0000256" key="1">
    <source>
        <dbReference type="ARBA" id="ARBA00022737"/>
    </source>
</evidence>
<evidence type="ECO:0000313" key="8">
    <source>
        <dbReference type="Proteomes" id="UP000549617"/>
    </source>
</evidence>
<dbReference type="InterPro" id="IPR019734">
    <property type="entry name" value="TPR_rpt"/>
</dbReference>
<dbReference type="InterPro" id="IPR056413">
    <property type="entry name" value="TPR_CcmH_CycH"/>
</dbReference>
<reference evidence="7 8" key="1">
    <citation type="submission" date="2020-08" db="EMBL/GenBank/DDBJ databases">
        <title>Genomic Encyclopedia of Type Strains, Phase IV (KMG-IV): sequencing the most valuable type-strain genomes for metagenomic binning, comparative biology and taxonomic classification.</title>
        <authorList>
            <person name="Goeker M."/>
        </authorList>
    </citation>
    <scope>NUCLEOTIDE SEQUENCE [LARGE SCALE GENOMIC DNA]</scope>
    <source>
        <strain evidence="7 8">DSM 25079</strain>
    </source>
</reference>
<keyword evidence="5" id="KW-0472">Membrane</keyword>
<sequence length="319" mass="33481">MAGAAKTDDKTVKTGRILLIITTIIAVAAIGYSIARSTGLFDSKPEPAAVTAPPKTPEEAIAQLEARLKTNPEDAQGWQMLGWAFFETGRFAEAATAYKRAIQLQPDNDEFLSAYGEAVTLAGDGMSVPADAAAAFRKALIKNPDNPRARYFVAVAKDIAGDHKGAIDDWFQLLEVTPAGAPWEENVRAAIRNVGEKNKIDVATRLASLKPLPAAPGVPAVATAGIPGPTPQEMRAAGSLPKGQQDAMIEGMIASLEAKLKANPNNADGWIMLMRSRTSLGEGSKAATAYQSALKAFASDAMQKARITASAKELGVPGA</sequence>
<evidence type="ECO:0000256" key="2">
    <source>
        <dbReference type="ARBA" id="ARBA00022748"/>
    </source>
</evidence>
<dbReference type="AlphaFoldDB" id="A0A7W9EE66"/>
<dbReference type="PANTHER" id="PTHR47870">
    <property type="entry name" value="CYTOCHROME C-TYPE BIOGENESIS PROTEIN CCMH"/>
    <property type="match status" value="1"/>
</dbReference>
<keyword evidence="5" id="KW-0812">Transmembrane</keyword>